<dbReference type="EMBL" id="MT142991">
    <property type="protein sequence ID" value="QJA91488.1"/>
    <property type="molecule type" value="Genomic_DNA"/>
</dbReference>
<protein>
    <submittedName>
        <fullName evidence="1">Uncharacterized protein</fullName>
    </submittedName>
</protein>
<gene>
    <name evidence="1" type="ORF">MM415B03353_0006</name>
</gene>
<dbReference type="AlphaFoldDB" id="A0A6M3LEN4"/>
<name>A0A6M3LEN4_9ZZZZ</name>
<reference evidence="1" key="1">
    <citation type="submission" date="2020-03" db="EMBL/GenBank/DDBJ databases">
        <title>The deep terrestrial virosphere.</title>
        <authorList>
            <person name="Holmfeldt K."/>
            <person name="Nilsson E."/>
            <person name="Simone D."/>
            <person name="Lopez-Fernandez M."/>
            <person name="Wu X."/>
            <person name="de Brujin I."/>
            <person name="Lundin D."/>
            <person name="Andersson A."/>
            <person name="Bertilsson S."/>
            <person name="Dopson M."/>
        </authorList>
    </citation>
    <scope>NUCLEOTIDE SEQUENCE</scope>
    <source>
        <strain evidence="1">MM415B03353</strain>
    </source>
</reference>
<sequence>MKKSKITALNVELDLYKRGLRTKADIYEFWKTDTEAIDYLKSLFKSENNL</sequence>
<evidence type="ECO:0000313" key="1">
    <source>
        <dbReference type="EMBL" id="QJA91488.1"/>
    </source>
</evidence>
<proteinExistence type="predicted"/>
<organism evidence="1">
    <name type="scientific">viral metagenome</name>
    <dbReference type="NCBI Taxonomy" id="1070528"/>
    <lineage>
        <taxon>unclassified sequences</taxon>
        <taxon>metagenomes</taxon>
        <taxon>organismal metagenomes</taxon>
    </lineage>
</organism>
<accession>A0A6M3LEN4</accession>